<proteinExistence type="predicted"/>
<keyword evidence="1" id="KW-0732">Signal</keyword>
<organism evidence="2 3">
    <name type="scientific">Marixanthomonas spongiae</name>
    <dbReference type="NCBI Taxonomy" id="2174845"/>
    <lineage>
        <taxon>Bacteria</taxon>
        <taxon>Pseudomonadati</taxon>
        <taxon>Bacteroidota</taxon>
        <taxon>Flavobacteriia</taxon>
        <taxon>Flavobacteriales</taxon>
        <taxon>Flavobacteriaceae</taxon>
        <taxon>Marixanthomonas</taxon>
    </lineage>
</organism>
<keyword evidence="3" id="KW-1185">Reference proteome</keyword>
<feature type="signal peptide" evidence="1">
    <location>
        <begin position="1"/>
        <end position="21"/>
    </location>
</feature>
<reference evidence="2 3" key="1">
    <citation type="submission" date="2018-04" db="EMBL/GenBank/DDBJ databases">
        <title>Marixanthomonas spongiae HN-E44 sp. nov., isolated from a marine sponge.</title>
        <authorList>
            <person name="Luo L."/>
            <person name="Zhuang L."/>
        </authorList>
    </citation>
    <scope>NUCLEOTIDE SEQUENCE [LARGE SCALE GENOMIC DNA]</scope>
    <source>
        <strain evidence="2 3">HN-E44</strain>
    </source>
</reference>
<accession>A0A2U0I068</accession>
<sequence>MKNLTSIFFLTALFVSSVAFSQTYKNEKTENEKTGEAQAVTPELFKSLGIDNSPNPKNATLTDNTVFIRQIGEGNRAAINTDTNASEINLVQNGVQNGADLDYTANTIFTDVRQNGNYNFVKDFVYDRNVDAALELTQEGGNYFERFGTNDLTKSLKFKQTENSPDIIIRSYQ</sequence>
<evidence type="ECO:0000313" key="2">
    <source>
        <dbReference type="EMBL" id="PVW14513.1"/>
    </source>
</evidence>
<protein>
    <recommendedName>
        <fullName evidence="4">Curlin associated repeat-containing protein</fullName>
    </recommendedName>
</protein>
<evidence type="ECO:0000313" key="3">
    <source>
        <dbReference type="Proteomes" id="UP000245962"/>
    </source>
</evidence>
<evidence type="ECO:0008006" key="4">
    <source>
        <dbReference type="Google" id="ProtNLM"/>
    </source>
</evidence>
<gene>
    <name evidence="2" type="ORF">DDV96_08245</name>
</gene>
<name>A0A2U0I068_9FLAO</name>
<dbReference type="Proteomes" id="UP000245962">
    <property type="component" value="Unassembled WGS sequence"/>
</dbReference>
<comment type="caution">
    <text evidence="2">The sequence shown here is derived from an EMBL/GenBank/DDBJ whole genome shotgun (WGS) entry which is preliminary data.</text>
</comment>
<dbReference type="AlphaFoldDB" id="A0A2U0I068"/>
<evidence type="ECO:0000256" key="1">
    <source>
        <dbReference type="SAM" id="SignalP"/>
    </source>
</evidence>
<dbReference type="EMBL" id="QEHR01000005">
    <property type="protein sequence ID" value="PVW14513.1"/>
    <property type="molecule type" value="Genomic_DNA"/>
</dbReference>
<feature type="chain" id="PRO_5015769543" description="Curlin associated repeat-containing protein" evidence="1">
    <location>
        <begin position="22"/>
        <end position="173"/>
    </location>
</feature>